<keyword evidence="2" id="KW-0812">Transmembrane</keyword>
<reference evidence="3 4" key="1">
    <citation type="journal article" date="2019" name="Int. J. Syst. Evol. Microbiol.">
        <title>The Global Catalogue of Microorganisms (GCM) 10K type strain sequencing project: providing services to taxonomists for standard genome sequencing and annotation.</title>
        <authorList>
            <consortium name="The Broad Institute Genomics Platform"/>
            <consortium name="The Broad Institute Genome Sequencing Center for Infectious Disease"/>
            <person name="Wu L."/>
            <person name="Ma J."/>
        </authorList>
    </citation>
    <scope>NUCLEOTIDE SEQUENCE [LARGE SCALE GENOMIC DNA]</scope>
    <source>
        <strain evidence="3 4">JCM 16227</strain>
    </source>
</reference>
<gene>
    <name evidence="3" type="ORF">GCM10009855_20660</name>
</gene>
<comment type="caution">
    <text evidence="3">The sequence shown here is derived from an EMBL/GenBank/DDBJ whole genome shotgun (WGS) entry which is preliminary data.</text>
</comment>
<keyword evidence="2" id="KW-0472">Membrane</keyword>
<evidence type="ECO:0000313" key="3">
    <source>
        <dbReference type="EMBL" id="GAA2380471.1"/>
    </source>
</evidence>
<organism evidence="3 4">
    <name type="scientific">Gordonia cholesterolivorans</name>
    <dbReference type="NCBI Taxonomy" id="559625"/>
    <lineage>
        <taxon>Bacteria</taxon>
        <taxon>Bacillati</taxon>
        <taxon>Actinomycetota</taxon>
        <taxon>Actinomycetes</taxon>
        <taxon>Mycobacteriales</taxon>
        <taxon>Gordoniaceae</taxon>
        <taxon>Gordonia</taxon>
    </lineage>
</organism>
<dbReference type="Gene3D" id="6.10.250.660">
    <property type="match status" value="1"/>
</dbReference>
<dbReference type="Proteomes" id="UP001501170">
    <property type="component" value="Unassembled WGS sequence"/>
</dbReference>
<dbReference type="NCBIfam" id="TIGR03544">
    <property type="entry name" value="DivI1A_domain"/>
    <property type="match status" value="1"/>
</dbReference>
<name>A0ABN3HHK0_9ACTN</name>
<proteinExistence type="predicted"/>
<evidence type="ECO:0000313" key="4">
    <source>
        <dbReference type="Proteomes" id="UP001501170"/>
    </source>
</evidence>
<evidence type="ECO:0000256" key="2">
    <source>
        <dbReference type="SAM" id="Phobius"/>
    </source>
</evidence>
<feature type="region of interest" description="Disordered" evidence="1">
    <location>
        <begin position="98"/>
        <end position="121"/>
    </location>
</feature>
<keyword evidence="2" id="KW-1133">Transmembrane helix</keyword>
<dbReference type="InterPro" id="IPR019933">
    <property type="entry name" value="DivIVA_domain"/>
</dbReference>
<dbReference type="RefSeq" id="WP_346076219.1">
    <property type="nucleotide sequence ID" value="NZ_BAAARB010000009.1"/>
</dbReference>
<sequence>MVTIGLYVMGVAVLVALIFAVVWFVFGRGEDLPPVEKGTTLTRLPRAGITGDDVRAVLFQQTFRGYKASEVDWVLEKLAREIDELRAVVHDLQARDAVDSAAADTGPIPVADPPDGPGRGR</sequence>
<evidence type="ECO:0000256" key="1">
    <source>
        <dbReference type="SAM" id="MobiDB-lite"/>
    </source>
</evidence>
<protein>
    <submittedName>
        <fullName evidence="3">DivIVA domain-containing protein</fullName>
    </submittedName>
</protein>
<accession>A0ABN3HHK0</accession>
<feature type="transmembrane region" description="Helical" evidence="2">
    <location>
        <begin position="6"/>
        <end position="26"/>
    </location>
</feature>
<keyword evidence="4" id="KW-1185">Reference proteome</keyword>
<dbReference type="EMBL" id="BAAARB010000009">
    <property type="protein sequence ID" value="GAA2380471.1"/>
    <property type="molecule type" value="Genomic_DNA"/>
</dbReference>
<feature type="compositionally biased region" description="Pro residues" evidence="1">
    <location>
        <begin position="110"/>
        <end position="121"/>
    </location>
</feature>